<evidence type="ECO:0000256" key="1">
    <source>
        <dbReference type="ARBA" id="ARBA00022737"/>
    </source>
</evidence>
<dbReference type="InterPro" id="IPR019734">
    <property type="entry name" value="TPR_rpt"/>
</dbReference>
<keyword evidence="2 3" id="KW-0802">TPR repeat</keyword>
<evidence type="ECO:0000256" key="4">
    <source>
        <dbReference type="PROSITE-ProRule" id="PRU00708"/>
    </source>
</evidence>
<dbReference type="SMART" id="SM00028">
    <property type="entry name" value="TPR"/>
    <property type="match status" value="3"/>
</dbReference>
<feature type="repeat" description="PPR" evidence="4">
    <location>
        <begin position="359"/>
        <end position="394"/>
    </location>
</feature>
<name>A0A0H5QU81_9EUKA</name>
<dbReference type="EMBL" id="HACM01005013">
    <property type="protein sequence ID" value="CRZ05455.1"/>
    <property type="molecule type" value="Transcribed_RNA"/>
</dbReference>
<dbReference type="PROSITE" id="PS51375">
    <property type="entry name" value="PPR"/>
    <property type="match status" value="1"/>
</dbReference>
<protein>
    <recommendedName>
        <fullName evidence="6">Tetratricopeptide repeat protein 27</fullName>
    </recommendedName>
</protein>
<feature type="repeat" description="TPR" evidence="3">
    <location>
        <begin position="456"/>
        <end position="489"/>
    </location>
</feature>
<dbReference type="PROSITE" id="PS50005">
    <property type="entry name" value="TPR"/>
    <property type="match status" value="1"/>
</dbReference>
<dbReference type="AlphaFoldDB" id="A0A0H5QU81"/>
<dbReference type="SUPFAM" id="SSF48452">
    <property type="entry name" value="TPR-like"/>
    <property type="match status" value="1"/>
</dbReference>
<evidence type="ECO:0000256" key="2">
    <source>
        <dbReference type="ARBA" id="ARBA00022803"/>
    </source>
</evidence>
<sequence>MEDSGSASELPELYRQWTVDQFTDDVNSGNVADIVSSALDMFIASNFTGPFDPEQYRTSLPIELDGEDLLVKVSRPGLLLFAEHILDRNLNGATARLAMHAAMLHQSFLSAPSPSLAARFEEAVAKCIEEGSDDGTVEAEAAVGLISMGYHAKAKTFLKIAEEKSGLAFTLTGSMGKRTKFQNDDRAQLVLAVSLKDGVSAFESPSCTDIQDIPLEDDVLLDKVQFTSPEKQVSLSPLHCSILLSWADIIDYENLVDEIKRIEQLAYIEHSISSSVWSIRLRSLLRRSYLEGDDLHKGIRSLQQLESLGQSVAQSGTCTRACAGFFLAQPVPVSAVKLALAKQQEKMQLNSSALAIYTELDTWEPIMRLHVKLGRRDEAQSMLKRRMEERGPSPVLQCILGDVTMDPEWYRSAWELSSHSYSRAQRSLADFEFGLMHWEKCIEHYRLALAINHMFPTAWFQMGYAALQILDYPTAAHAFSRSVCFRPDDGEAQNNLAAAFLEMRQMPQAFQALKCCIRLKGSDWKVWDNFLTASIGTGDLQSAINAFFKIAELNKSQLDMNLLDNLCTAVFEESGERNDGFTIRRTAQLLEDLSSLIADNPKFFRTCSKFYERQSNVKLAFEFLRKECEALEASNEWRHSSEQFCILLESLAKICDFNPSERKTKLLLRRILSIAEKEPDLQSEISKLHLLVERTTTSPNVSHTSNDGISSMYTSSFIR</sequence>
<dbReference type="Gene3D" id="1.25.40.10">
    <property type="entry name" value="Tetratricopeptide repeat domain"/>
    <property type="match status" value="1"/>
</dbReference>
<reference evidence="5" key="1">
    <citation type="submission" date="2015-04" db="EMBL/GenBank/DDBJ databases">
        <title>The genome sequence of the plant pathogenic Rhizarian Plasmodiophora brassicae reveals insights in its biotrophic life cycle and the origin of chitin synthesis.</title>
        <authorList>
            <person name="Schwelm A."/>
            <person name="Fogelqvist J."/>
            <person name="Knaust A."/>
            <person name="Julke S."/>
            <person name="Lilja T."/>
            <person name="Dhandapani V."/>
            <person name="Bonilla-Rosso G."/>
            <person name="Karlsson M."/>
            <person name="Shevchenko A."/>
            <person name="Choi S.R."/>
            <person name="Kim H.G."/>
            <person name="Park J.Y."/>
            <person name="Lim Y.P."/>
            <person name="Ludwig-Muller J."/>
            <person name="Dixelius C."/>
        </authorList>
    </citation>
    <scope>NUCLEOTIDE SEQUENCE</scope>
    <source>
        <tissue evidence="5">Potato root galls</tissue>
    </source>
</reference>
<dbReference type="InterPro" id="IPR002885">
    <property type="entry name" value="PPR_rpt"/>
</dbReference>
<dbReference type="InterPro" id="IPR011990">
    <property type="entry name" value="TPR-like_helical_dom_sf"/>
</dbReference>
<dbReference type="PANTHER" id="PTHR16193">
    <property type="entry name" value="TETRATRICOPEPTIDE REPEAT PROTEIN 27"/>
    <property type="match status" value="1"/>
</dbReference>
<dbReference type="InterPro" id="IPR044244">
    <property type="entry name" value="TTC27/Emw1"/>
</dbReference>
<evidence type="ECO:0000256" key="3">
    <source>
        <dbReference type="PROSITE-ProRule" id="PRU00339"/>
    </source>
</evidence>
<accession>A0A0H5QU81</accession>
<dbReference type="PANTHER" id="PTHR16193:SF0">
    <property type="entry name" value="TETRATRICOPEPTIDE REPEAT PROTEIN 27"/>
    <property type="match status" value="1"/>
</dbReference>
<evidence type="ECO:0000313" key="5">
    <source>
        <dbReference type="EMBL" id="CRZ05455.1"/>
    </source>
</evidence>
<proteinExistence type="predicted"/>
<organism evidence="5">
    <name type="scientific">Spongospora subterranea</name>
    <dbReference type="NCBI Taxonomy" id="70186"/>
    <lineage>
        <taxon>Eukaryota</taxon>
        <taxon>Sar</taxon>
        <taxon>Rhizaria</taxon>
        <taxon>Endomyxa</taxon>
        <taxon>Phytomyxea</taxon>
        <taxon>Plasmodiophorida</taxon>
        <taxon>Plasmodiophoridae</taxon>
        <taxon>Spongospora</taxon>
    </lineage>
</organism>
<keyword evidence="1" id="KW-0677">Repeat</keyword>
<evidence type="ECO:0008006" key="6">
    <source>
        <dbReference type="Google" id="ProtNLM"/>
    </source>
</evidence>